<keyword evidence="4" id="KW-1185">Reference proteome</keyword>
<proteinExistence type="predicted"/>
<feature type="compositionally biased region" description="Polar residues" evidence="1">
    <location>
        <begin position="748"/>
        <end position="762"/>
    </location>
</feature>
<comment type="caution">
    <text evidence="3">The sequence shown here is derived from an EMBL/GenBank/DDBJ whole genome shotgun (WGS) entry which is preliminary data.</text>
</comment>
<protein>
    <recommendedName>
        <fullName evidence="2">ASCH domain-containing protein</fullName>
    </recommendedName>
</protein>
<feature type="compositionally biased region" description="Polar residues" evidence="1">
    <location>
        <begin position="591"/>
        <end position="607"/>
    </location>
</feature>
<dbReference type="SUPFAM" id="SSF88697">
    <property type="entry name" value="PUA domain-like"/>
    <property type="match status" value="1"/>
</dbReference>
<feature type="compositionally biased region" description="Low complexity" evidence="1">
    <location>
        <begin position="906"/>
        <end position="929"/>
    </location>
</feature>
<accession>A0AAW1Q9A3</accession>
<feature type="compositionally biased region" description="Low complexity" evidence="1">
    <location>
        <begin position="1232"/>
        <end position="1241"/>
    </location>
</feature>
<dbReference type="InterPro" id="IPR007374">
    <property type="entry name" value="ASCH_domain"/>
</dbReference>
<dbReference type="Proteomes" id="UP001438707">
    <property type="component" value="Unassembled WGS sequence"/>
</dbReference>
<feature type="region of interest" description="Disordered" evidence="1">
    <location>
        <begin position="685"/>
        <end position="861"/>
    </location>
</feature>
<gene>
    <name evidence="3" type="ORF">WJX74_003962</name>
</gene>
<feature type="compositionally biased region" description="Polar residues" evidence="1">
    <location>
        <begin position="879"/>
        <end position="894"/>
    </location>
</feature>
<feature type="region of interest" description="Disordered" evidence="1">
    <location>
        <begin position="1232"/>
        <end position="1321"/>
    </location>
</feature>
<feature type="region of interest" description="Disordered" evidence="1">
    <location>
        <begin position="206"/>
        <end position="257"/>
    </location>
</feature>
<name>A0AAW1Q9A3_9CHLO</name>
<feature type="compositionally biased region" description="Polar residues" evidence="1">
    <location>
        <begin position="533"/>
        <end position="544"/>
    </location>
</feature>
<feature type="compositionally biased region" description="Polar residues" evidence="1">
    <location>
        <begin position="218"/>
        <end position="230"/>
    </location>
</feature>
<organism evidence="3 4">
    <name type="scientific">Apatococcus lobatus</name>
    <dbReference type="NCBI Taxonomy" id="904363"/>
    <lineage>
        <taxon>Eukaryota</taxon>
        <taxon>Viridiplantae</taxon>
        <taxon>Chlorophyta</taxon>
        <taxon>core chlorophytes</taxon>
        <taxon>Trebouxiophyceae</taxon>
        <taxon>Chlorellales</taxon>
        <taxon>Chlorellaceae</taxon>
        <taxon>Apatococcus</taxon>
    </lineage>
</organism>
<feature type="compositionally biased region" description="Low complexity" evidence="1">
    <location>
        <begin position="562"/>
        <end position="576"/>
    </location>
</feature>
<feature type="region of interest" description="Disordered" evidence="1">
    <location>
        <begin position="374"/>
        <end position="407"/>
    </location>
</feature>
<feature type="compositionally biased region" description="Basic and acidic residues" evidence="1">
    <location>
        <begin position="737"/>
        <end position="746"/>
    </location>
</feature>
<dbReference type="Pfam" id="PF04266">
    <property type="entry name" value="ASCH"/>
    <property type="match status" value="1"/>
</dbReference>
<dbReference type="PANTHER" id="PTHR12963:SF0">
    <property type="entry name" value="EXPRESSED PROTEIN"/>
    <property type="match status" value="1"/>
</dbReference>
<feature type="compositionally biased region" description="Basic and acidic residues" evidence="1">
    <location>
        <begin position="520"/>
        <end position="532"/>
    </location>
</feature>
<feature type="compositionally biased region" description="Polar residues" evidence="1">
    <location>
        <begin position="802"/>
        <end position="817"/>
    </location>
</feature>
<reference evidence="3 4" key="1">
    <citation type="journal article" date="2024" name="Nat. Commun.">
        <title>Phylogenomics reveals the evolutionary origins of lichenization in chlorophyte algae.</title>
        <authorList>
            <person name="Puginier C."/>
            <person name="Libourel C."/>
            <person name="Otte J."/>
            <person name="Skaloud P."/>
            <person name="Haon M."/>
            <person name="Grisel S."/>
            <person name="Petersen M."/>
            <person name="Berrin J.G."/>
            <person name="Delaux P.M."/>
            <person name="Dal Grande F."/>
            <person name="Keller J."/>
        </authorList>
    </citation>
    <scope>NUCLEOTIDE SEQUENCE [LARGE SCALE GENOMIC DNA]</scope>
    <source>
        <strain evidence="3 4">SAG 2145</strain>
    </source>
</reference>
<evidence type="ECO:0000256" key="1">
    <source>
        <dbReference type="SAM" id="MobiDB-lite"/>
    </source>
</evidence>
<feature type="compositionally biased region" description="Low complexity" evidence="1">
    <location>
        <begin position="839"/>
        <end position="861"/>
    </location>
</feature>
<feature type="region of interest" description="Disordered" evidence="1">
    <location>
        <begin position="419"/>
        <end position="492"/>
    </location>
</feature>
<dbReference type="PANTHER" id="PTHR12963">
    <property type="entry name" value="THYROID RECEPTOR INTERACTING PROTEIN RELATED"/>
    <property type="match status" value="1"/>
</dbReference>
<dbReference type="Gene3D" id="2.30.130.30">
    <property type="entry name" value="Hypothetical protein"/>
    <property type="match status" value="1"/>
</dbReference>
<feature type="compositionally biased region" description="Low complexity" evidence="1">
    <location>
        <begin position="633"/>
        <end position="646"/>
    </location>
</feature>
<evidence type="ECO:0000313" key="3">
    <source>
        <dbReference type="EMBL" id="KAK9818724.1"/>
    </source>
</evidence>
<feature type="region of interest" description="Disordered" evidence="1">
    <location>
        <begin position="874"/>
        <end position="948"/>
    </location>
</feature>
<dbReference type="InterPro" id="IPR039128">
    <property type="entry name" value="TRIP4-like"/>
</dbReference>
<dbReference type="CDD" id="cd06554">
    <property type="entry name" value="ASCH_ASC-1_like"/>
    <property type="match status" value="1"/>
</dbReference>
<evidence type="ECO:0000259" key="2">
    <source>
        <dbReference type="Pfam" id="PF04266"/>
    </source>
</evidence>
<feature type="region of interest" description="Disordered" evidence="1">
    <location>
        <begin position="978"/>
        <end position="1001"/>
    </location>
</feature>
<feature type="compositionally biased region" description="Low complexity" evidence="1">
    <location>
        <begin position="1289"/>
        <end position="1303"/>
    </location>
</feature>
<sequence>MSAAPGRGSSASPAPTGYTAISLHQPWASLLVHGIKRIEGRAWRCEHRGQLWIHSTSQRPTPEEIKEMEAFYVRLYSMEDKVPTFPKNYPTSALVGCVDVVDIVQAEEIEAWDGLPASIKEEVGSPYGFLCENARYLVVPQAMRGHPKLWHVQGPVVKGVSAALRPAKPIGAQPFSWDQFPKRRRVNAAMLPASRNRHMWYQKYHRPRSFSPPHQRGGSASNLISPSHVQLQDGPLGGPRPADTEAHASGLRAPTVSLSDFMPRQLLTKKKRRTKVDAAAVGADEPAVEANHISSAARETADPPSMGLLIPATGAGNGRMLVGGLDETTPPLTASVVEDPTTNAAAQSQAEAIVAEAHTLSGYVASAAEGPLHGSSASLGPAGDTGAQQQVLPAASVPPKPLRPPNRSYIEAMGLAVPKPAPTATSSSLTEADQALPGTGGHDRHGLPQKPDPAEGASAHNPGDQRIDCTGPAAQLQDPGQHGHRSLGVLASGTGGMHEQRQVKGELPTWSDAPLSADGHGCDDDQQLESHRPSAQQQQTTNTAELGPLTAAQDCRQEGLSRRLSSQQQHEQQQGSGNMGGLADASRQIKHSGTTPSALLPRQNTSGPQPQQPAQSTTARAMPAAGLKSTSQRAACGAPAGRASAADPWGTHLGGLLSDVGIRASTAAASTGDMAYGSRHVQMPLQQPGAHAVSVPSHNVSQPGSMHAQAPESSRVKLPQISPFGIGQGHDSSASLHRADMQRPDRAGQQQDAPSHQLTNSREQQEGVADQQTDARHWPDSQWPHPESRLPWGGTGLHLASRSASQELSAGHSQLPASVQHALAHSQMHPPSESHLAKPHGPAHPTHAAAPPGVSSAASAASARVSLTQSVLGVGNRPEINSSGHNLAQVSSYPGSLERNHDLHRPPSSSSPSSRSSAASIPVCSSSSSTQRPHRHCVPQLASHGPSPAIPDSVNYVMQRLGAQMHASHSNAEVGLPPPLHAMHRQGNAHPSLRPSSSLAWQQEMSPSLQIQNLEAMQQQQQQQQLPYSQDVSMHGYGDVSQHHSQHRNGHSRAMSSLGPLMRSERERQQAAYRQNLHASGSMPQVASCGLTMSQPHSQQPQETDYPKNGTATLHAFASAAAQDHPQESANIGPNLPRPAHSAAVWDEQALQRLDQAATRHLQPIFRLDFSSQAAALHAGQARYQAMPLQQPLFPNSPQAPAYDASDMSVESTIPLHPHRRPIIHYATTAAPSRPASAAQAHTATQPKVPNSRPPNESLHLCDASLKSSATMHPGPSIFMRDQEHERGPSGPAAAMSPAVSSVREASPFEPQPPSHQYLESHSKVGLHSSSAAARIPHVMPKSEAQTTQPVSSFSMEAFFPREALSPVKVSAHPKGIRVRPIPDMAAQHPRPPAGQS</sequence>
<feature type="region of interest" description="Disordered" evidence="1">
    <location>
        <begin position="509"/>
        <end position="648"/>
    </location>
</feature>
<feature type="region of interest" description="Disordered" evidence="1">
    <location>
        <begin position="1035"/>
        <end position="1056"/>
    </location>
</feature>
<dbReference type="FunFam" id="2.30.130.30:FF:000006">
    <property type="entry name" value="Putative_zinc_finger_motif_-_C2HC5-type /ASCH_domain_containing_protein_-_putative"/>
    <property type="match status" value="1"/>
</dbReference>
<dbReference type="InterPro" id="IPR015947">
    <property type="entry name" value="PUA-like_sf"/>
</dbReference>
<evidence type="ECO:0000313" key="4">
    <source>
        <dbReference type="Proteomes" id="UP001438707"/>
    </source>
</evidence>
<feature type="domain" description="ASCH" evidence="2">
    <location>
        <begin position="21"/>
        <end position="111"/>
    </location>
</feature>
<dbReference type="EMBL" id="JALJOS010000056">
    <property type="protein sequence ID" value="KAK9818724.1"/>
    <property type="molecule type" value="Genomic_DNA"/>
</dbReference>